<evidence type="ECO:0000313" key="3">
    <source>
        <dbReference type="Proteomes" id="UP001321760"/>
    </source>
</evidence>
<dbReference type="InterPro" id="IPR036047">
    <property type="entry name" value="F-box-like_dom_sf"/>
</dbReference>
<dbReference type="Proteomes" id="UP001321760">
    <property type="component" value="Unassembled WGS sequence"/>
</dbReference>
<keyword evidence="3" id="KW-1185">Reference proteome</keyword>
<dbReference type="SUPFAM" id="SSF81383">
    <property type="entry name" value="F-box domain"/>
    <property type="match status" value="1"/>
</dbReference>
<dbReference type="InterPro" id="IPR001810">
    <property type="entry name" value="F-box_dom"/>
</dbReference>
<dbReference type="AlphaFoldDB" id="A0AAV9GYS4"/>
<protein>
    <recommendedName>
        <fullName evidence="1">F-box domain-containing protein</fullName>
    </recommendedName>
</protein>
<accession>A0AAV9GYS4</accession>
<reference evidence="2" key="2">
    <citation type="submission" date="2023-05" db="EMBL/GenBank/DDBJ databases">
        <authorList>
            <consortium name="Lawrence Berkeley National Laboratory"/>
            <person name="Steindorff A."/>
            <person name="Hensen N."/>
            <person name="Bonometti L."/>
            <person name="Westerberg I."/>
            <person name="Brannstrom I.O."/>
            <person name="Guillou S."/>
            <person name="Cros-Aarteil S."/>
            <person name="Calhoun S."/>
            <person name="Haridas S."/>
            <person name="Kuo A."/>
            <person name="Mondo S."/>
            <person name="Pangilinan J."/>
            <person name="Riley R."/>
            <person name="Labutti K."/>
            <person name="Andreopoulos B."/>
            <person name="Lipzen A."/>
            <person name="Chen C."/>
            <person name="Yanf M."/>
            <person name="Daum C."/>
            <person name="Ng V."/>
            <person name="Clum A."/>
            <person name="Ohm R."/>
            <person name="Martin F."/>
            <person name="Silar P."/>
            <person name="Natvig D."/>
            <person name="Lalanne C."/>
            <person name="Gautier V."/>
            <person name="Ament-Velasquez S.L."/>
            <person name="Kruys A."/>
            <person name="Hutchinson M.I."/>
            <person name="Powell A.J."/>
            <person name="Barry K."/>
            <person name="Miller A.N."/>
            <person name="Grigoriev I.V."/>
            <person name="Debuchy R."/>
            <person name="Gladieux P."/>
            <person name="Thoren M.H."/>
            <person name="Johannesson H."/>
        </authorList>
    </citation>
    <scope>NUCLEOTIDE SEQUENCE</scope>
    <source>
        <strain evidence="2">PSN243</strain>
    </source>
</reference>
<evidence type="ECO:0000313" key="2">
    <source>
        <dbReference type="EMBL" id="KAK4452941.1"/>
    </source>
</evidence>
<proteinExistence type="predicted"/>
<organism evidence="2 3">
    <name type="scientific">Podospora aff. communis PSN243</name>
    <dbReference type="NCBI Taxonomy" id="3040156"/>
    <lineage>
        <taxon>Eukaryota</taxon>
        <taxon>Fungi</taxon>
        <taxon>Dikarya</taxon>
        <taxon>Ascomycota</taxon>
        <taxon>Pezizomycotina</taxon>
        <taxon>Sordariomycetes</taxon>
        <taxon>Sordariomycetidae</taxon>
        <taxon>Sordariales</taxon>
        <taxon>Podosporaceae</taxon>
        <taxon>Podospora</taxon>
    </lineage>
</organism>
<dbReference type="Pfam" id="PF00646">
    <property type="entry name" value="F-box"/>
    <property type="match status" value="1"/>
</dbReference>
<gene>
    <name evidence="2" type="ORF">QBC34DRAFT_320025</name>
</gene>
<sequence>MDHLHVTEFGSDQYLKKLNQAQAASAANATTATTTSTSVEISQSQSPFILPIRGYNPESEDVAVKAESKRPEKRSFLGFRSKFHSSKGPPQATQTTELVYRDRRPSVAANSSLRSLPFDVLFQCLPNELQVEIIASLPLSDILNLRLASRSLHVLVSFNETPISRYHLDHHIPAYAKRLYPVPEGAALNFHYLCGLWHRLHVAAKLSFLMCEWMTKELFLRNTEEKKREFAPQKERMRRRLIPVLFTVFHFFETYRKLHAKYVIENGHGLRHEPYTNNPIETEIMNMYDDRTLLRVHEAFPLVLSSFCRRLRPPTYVGRVERSLRGYLREKPPDEVHVAILCIGGLREVERIWEVKGYNTRRATVDNWYNSITRDAVEPEPEAVAEPKKRRGLLGLKRKKSMAVLGKAPVTEPARTNDTSIRNGDVAQSFVFNTSLAAGMPMGPLPKDQLKALLPDLPVLQKIWAETAETMILDRKIVERPSDIRRNAHLLTDLIREDGVEEEDQWWYGTIAPESVRPNLDAIEEDAE</sequence>
<dbReference type="PROSITE" id="PS50181">
    <property type="entry name" value="FBOX"/>
    <property type="match status" value="1"/>
</dbReference>
<reference evidence="2" key="1">
    <citation type="journal article" date="2023" name="Mol. Phylogenet. Evol.">
        <title>Genome-scale phylogeny and comparative genomics of the fungal order Sordariales.</title>
        <authorList>
            <person name="Hensen N."/>
            <person name="Bonometti L."/>
            <person name="Westerberg I."/>
            <person name="Brannstrom I.O."/>
            <person name="Guillou S."/>
            <person name="Cros-Aarteil S."/>
            <person name="Calhoun S."/>
            <person name="Haridas S."/>
            <person name="Kuo A."/>
            <person name="Mondo S."/>
            <person name="Pangilinan J."/>
            <person name="Riley R."/>
            <person name="LaButti K."/>
            <person name="Andreopoulos B."/>
            <person name="Lipzen A."/>
            <person name="Chen C."/>
            <person name="Yan M."/>
            <person name="Daum C."/>
            <person name="Ng V."/>
            <person name="Clum A."/>
            <person name="Steindorff A."/>
            <person name="Ohm R.A."/>
            <person name="Martin F."/>
            <person name="Silar P."/>
            <person name="Natvig D.O."/>
            <person name="Lalanne C."/>
            <person name="Gautier V."/>
            <person name="Ament-Velasquez S.L."/>
            <person name="Kruys A."/>
            <person name="Hutchinson M.I."/>
            <person name="Powell A.J."/>
            <person name="Barry K."/>
            <person name="Miller A.N."/>
            <person name="Grigoriev I.V."/>
            <person name="Debuchy R."/>
            <person name="Gladieux P."/>
            <person name="Hiltunen Thoren M."/>
            <person name="Johannesson H."/>
        </authorList>
    </citation>
    <scope>NUCLEOTIDE SEQUENCE</scope>
    <source>
        <strain evidence="2">PSN243</strain>
    </source>
</reference>
<feature type="domain" description="F-box" evidence="1">
    <location>
        <begin position="119"/>
        <end position="166"/>
    </location>
</feature>
<dbReference type="EMBL" id="MU865922">
    <property type="protein sequence ID" value="KAK4452941.1"/>
    <property type="molecule type" value="Genomic_DNA"/>
</dbReference>
<name>A0AAV9GYS4_9PEZI</name>
<comment type="caution">
    <text evidence="2">The sequence shown here is derived from an EMBL/GenBank/DDBJ whole genome shotgun (WGS) entry which is preliminary data.</text>
</comment>
<evidence type="ECO:0000259" key="1">
    <source>
        <dbReference type="PROSITE" id="PS50181"/>
    </source>
</evidence>
<dbReference type="SMART" id="SM00256">
    <property type="entry name" value="FBOX"/>
    <property type="match status" value="1"/>
</dbReference>